<accession>A0A1B2ESD4</accession>
<reference evidence="1" key="1">
    <citation type="submission" date="2016-07" db="EMBL/GenBank/DDBJ databases">
        <title>Microvirga ossetica sp. nov. a new species of rhizobia isolated from root nodules of the legume species Vicia alpestris Steven originated from North Ossetia region in the Caucasus.</title>
        <authorList>
            <person name="Safronova V.I."/>
            <person name="Kuznetsova I.G."/>
            <person name="Sazanova A.L."/>
            <person name="Belimov A."/>
            <person name="Andronov E."/>
            <person name="Osledkin Y.S."/>
            <person name="Onishchuk O.P."/>
            <person name="Kurchak O.N."/>
            <person name="Shaposhnikov A.I."/>
            <person name="Willems A."/>
            <person name="Tikhonovich I.A."/>
        </authorList>
    </citation>
    <scope>NUCLEOTIDE SEQUENCE [LARGE SCALE GENOMIC DNA]</scope>
    <source>
        <strain evidence="1">V5/3M</strain>
        <plasmid evidence="1">unnamed1</plasmid>
    </source>
</reference>
<dbReference type="AlphaFoldDB" id="A0A1B2ESD4"/>
<dbReference type="EMBL" id="CP016617">
    <property type="protein sequence ID" value="ANY82885.1"/>
    <property type="molecule type" value="Genomic_DNA"/>
</dbReference>
<sequence>MLPFIASTAMNGALENGFPMPSKEMTVGSENRCLIPTGADPHAFAQSRRPMDLMVQGWLVSLFDHAS</sequence>
<keyword evidence="1" id="KW-0614">Plasmid</keyword>
<gene>
    <name evidence="1" type="ORF">BB934_32160</name>
</gene>
<evidence type="ECO:0000313" key="1">
    <source>
        <dbReference type="EMBL" id="ANY82885.1"/>
    </source>
</evidence>
<proteinExistence type="predicted"/>
<organism evidence="1">
    <name type="scientific">Microvirga ossetica</name>
    <dbReference type="NCBI Taxonomy" id="1882682"/>
    <lineage>
        <taxon>Bacteria</taxon>
        <taxon>Pseudomonadati</taxon>
        <taxon>Pseudomonadota</taxon>
        <taxon>Alphaproteobacteria</taxon>
        <taxon>Hyphomicrobiales</taxon>
        <taxon>Methylobacteriaceae</taxon>
        <taxon>Microvirga</taxon>
    </lineage>
</organism>
<dbReference type="KEGG" id="moc:BB934_32160"/>
<geneLocation type="plasmid" evidence="1">
    <name>unnamed1</name>
</geneLocation>
<name>A0A1B2ESD4_9HYPH</name>
<protein>
    <submittedName>
        <fullName evidence="1">Uncharacterized protein</fullName>
    </submittedName>
</protein>